<keyword evidence="2" id="KW-1185">Reference proteome</keyword>
<proteinExistence type="predicted"/>
<dbReference type="EMBL" id="JARJJS010000004">
    <property type="protein sequence ID" value="MDF4026186.1"/>
    <property type="molecule type" value="Genomic_DNA"/>
</dbReference>
<evidence type="ECO:0000313" key="1">
    <source>
        <dbReference type="EMBL" id="MDF4026186.1"/>
    </source>
</evidence>
<dbReference type="Proteomes" id="UP001528850">
    <property type="component" value="Unassembled WGS sequence"/>
</dbReference>
<sequence length="150" mass="16794">MESCELIPGRGIRRGDIDVFFGMRRKALRDALGYTAGGDGMWDDEDEYASTDGTDWLVLRFLDDRLCDIEVRGGSLVHEGIELKNTLMPTLRADLERKGMALEKTEWLSEGHDCVDLQIVVAAESDIDDYSDDTGDKIAWVIASSDFKVE</sequence>
<accession>A0ABT6BDM1</accession>
<evidence type="ECO:0008006" key="3">
    <source>
        <dbReference type="Google" id="ProtNLM"/>
    </source>
</evidence>
<reference evidence="1 2" key="1">
    <citation type="journal article" date="2024" name="Curr. Microbiol.">
        <title>Luteibacter sahnii sp. nov., A Novel Yellow-Colored Xanthomonadin Pigment Producing Probiotic Bacterium from Healthy Rice Seed Microbiome.</title>
        <authorList>
            <person name="Jaiswal G."/>
            <person name="Rana R."/>
            <person name="Nayak P.K."/>
            <person name="Chouhan R."/>
            <person name="Gandhi S.G."/>
            <person name="Patel H.K."/>
            <person name="Patil P.B."/>
        </authorList>
    </citation>
    <scope>NUCLEOTIDE SEQUENCE [LARGE SCALE GENOMIC DNA]</scope>
    <source>
        <strain evidence="1 2">PPL201</strain>
    </source>
</reference>
<evidence type="ECO:0000313" key="2">
    <source>
        <dbReference type="Proteomes" id="UP001528850"/>
    </source>
</evidence>
<protein>
    <recommendedName>
        <fullName evidence="3">DUF4265 domain-containing protein</fullName>
    </recommendedName>
</protein>
<name>A0ABT6BDM1_9GAMM</name>
<comment type="caution">
    <text evidence="1">The sequence shown here is derived from an EMBL/GenBank/DDBJ whole genome shotgun (WGS) entry which is preliminary data.</text>
</comment>
<organism evidence="1 2">
    <name type="scientific">Luteibacter sahnii</name>
    <dbReference type="NCBI Taxonomy" id="3021977"/>
    <lineage>
        <taxon>Bacteria</taxon>
        <taxon>Pseudomonadati</taxon>
        <taxon>Pseudomonadota</taxon>
        <taxon>Gammaproteobacteria</taxon>
        <taxon>Lysobacterales</taxon>
        <taxon>Rhodanobacteraceae</taxon>
        <taxon>Luteibacter</taxon>
    </lineage>
</organism>
<gene>
    <name evidence="1" type="ORF">P3W24_14515</name>
</gene>